<keyword evidence="10" id="KW-1185">Reference proteome</keyword>
<feature type="binding site" evidence="6">
    <location>
        <begin position="468"/>
        <end position="469"/>
    </location>
    <ligand>
        <name>substrate</name>
    </ligand>
</feature>
<evidence type="ECO:0000256" key="5">
    <source>
        <dbReference type="PIRSR" id="PIRSR613078-1"/>
    </source>
</evidence>
<feature type="binding site" evidence="6">
    <location>
        <begin position="512"/>
        <end position="513"/>
    </location>
    <ligand>
        <name>substrate</name>
    </ligand>
</feature>
<feature type="binding site" evidence="6">
    <location>
        <begin position="441"/>
        <end position="444"/>
    </location>
    <ligand>
        <name>substrate</name>
    </ligand>
</feature>
<dbReference type="Gene3D" id="3.40.50.1240">
    <property type="entry name" value="Phosphoglycerate mutase-like"/>
    <property type="match status" value="1"/>
</dbReference>
<reference evidence="9 10" key="1">
    <citation type="journal article" date="2014" name="Nat. Commun.">
        <title>Klebsormidium flaccidum genome reveals primary factors for plant terrestrial adaptation.</title>
        <authorList>
            <person name="Hori K."/>
            <person name="Maruyama F."/>
            <person name="Fujisawa T."/>
            <person name="Togashi T."/>
            <person name="Yamamoto N."/>
            <person name="Seo M."/>
            <person name="Sato S."/>
            <person name="Yamada T."/>
            <person name="Mori H."/>
            <person name="Tajima N."/>
            <person name="Moriyama T."/>
            <person name="Ikeuchi M."/>
            <person name="Watanabe M."/>
            <person name="Wada H."/>
            <person name="Kobayashi K."/>
            <person name="Saito M."/>
            <person name="Masuda T."/>
            <person name="Sasaki-Sekimoto Y."/>
            <person name="Mashiguchi K."/>
            <person name="Awai K."/>
            <person name="Shimojima M."/>
            <person name="Masuda S."/>
            <person name="Iwai M."/>
            <person name="Nobusawa T."/>
            <person name="Narise T."/>
            <person name="Kondo S."/>
            <person name="Saito H."/>
            <person name="Sato R."/>
            <person name="Murakawa M."/>
            <person name="Ihara Y."/>
            <person name="Oshima-Yamada Y."/>
            <person name="Ohtaka K."/>
            <person name="Satoh M."/>
            <person name="Sonobe K."/>
            <person name="Ishii M."/>
            <person name="Ohtani R."/>
            <person name="Kanamori-Sato M."/>
            <person name="Honoki R."/>
            <person name="Miyazaki D."/>
            <person name="Mochizuki H."/>
            <person name="Umetsu J."/>
            <person name="Higashi K."/>
            <person name="Shibata D."/>
            <person name="Kamiya Y."/>
            <person name="Sato N."/>
            <person name="Nakamura Y."/>
            <person name="Tabata S."/>
            <person name="Ida S."/>
            <person name="Kurokawa K."/>
            <person name="Ohta H."/>
        </authorList>
    </citation>
    <scope>NUCLEOTIDE SEQUENCE [LARGE SCALE GENOMIC DNA]</scope>
    <source>
        <strain evidence="9 10">NIES-2285</strain>
    </source>
</reference>
<name>A0A1Y1IVB2_KLENI</name>
<evidence type="ECO:0000256" key="4">
    <source>
        <dbReference type="ARBA" id="ARBA00023235"/>
    </source>
</evidence>
<dbReference type="Pfam" id="PF00300">
    <property type="entry name" value="His_Phos_1"/>
    <property type="match status" value="2"/>
</dbReference>
<dbReference type="GO" id="GO:0061621">
    <property type="term" value="P:canonical glycolysis"/>
    <property type="evidence" value="ECO:0000318"/>
    <property type="project" value="GO_Central"/>
</dbReference>
<dbReference type="GO" id="GO:0004619">
    <property type="term" value="F:phosphoglycerate mutase activity"/>
    <property type="evidence" value="ECO:0000318"/>
    <property type="project" value="GO_Central"/>
</dbReference>
<dbReference type="SMART" id="SM00855">
    <property type="entry name" value="PGAM"/>
    <property type="match status" value="1"/>
</dbReference>
<evidence type="ECO:0000256" key="6">
    <source>
        <dbReference type="PIRSR" id="PIRSR613078-2"/>
    </source>
</evidence>
<keyword evidence="3" id="KW-0324">Glycolysis</keyword>
<gene>
    <name evidence="9" type="ORF">KFL_011420020</name>
</gene>
<feature type="active site" description="Tele-phosphohistidine intermediate" evidence="5">
    <location>
        <position position="327"/>
    </location>
</feature>
<dbReference type="HAMAP" id="MF_01039">
    <property type="entry name" value="PGAM_GpmA"/>
    <property type="match status" value="1"/>
</dbReference>
<organism evidence="9 10">
    <name type="scientific">Klebsormidium nitens</name>
    <name type="common">Green alga</name>
    <name type="synonym">Ulothrix nitens</name>
    <dbReference type="NCBI Taxonomy" id="105231"/>
    <lineage>
        <taxon>Eukaryota</taxon>
        <taxon>Viridiplantae</taxon>
        <taxon>Streptophyta</taxon>
        <taxon>Klebsormidiophyceae</taxon>
        <taxon>Klebsormidiales</taxon>
        <taxon>Klebsormidiaceae</taxon>
        <taxon>Klebsormidium</taxon>
    </lineage>
</organism>
<feature type="region of interest" description="Disordered" evidence="8">
    <location>
        <begin position="264"/>
        <end position="287"/>
    </location>
</feature>
<feature type="binding site" evidence="6">
    <location>
        <position position="452"/>
    </location>
    <ligand>
        <name>substrate</name>
    </ligand>
</feature>
<evidence type="ECO:0000256" key="7">
    <source>
        <dbReference type="PIRSR" id="PIRSR613078-3"/>
    </source>
</evidence>
<dbReference type="GO" id="GO:0005829">
    <property type="term" value="C:cytosol"/>
    <property type="evidence" value="ECO:0000318"/>
    <property type="project" value="GO_Central"/>
</dbReference>
<feature type="site" description="Transition state stabilizer" evidence="7">
    <location>
        <position position="511"/>
    </location>
</feature>
<dbReference type="EC" id="5.4.2.11" evidence="2"/>
<feature type="compositionally biased region" description="Low complexity" evidence="8">
    <location>
        <begin position="103"/>
        <end position="116"/>
    </location>
</feature>
<dbReference type="EMBL" id="DF238091">
    <property type="protein sequence ID" value="GAQ92796.1"/>
    <property type="molecule type" value="Genomic_DNA"/>
</dbReference>
<dbReference type="SUPFAM" id="SSF53254">
    <property type="entry name" value="Phosphoglycerate mutase-like"/>
    <property type="match status" value="1"/>
</dbReference>
<feature type="compositionally biased region" description="Basic and acidic residues" evidence="8">
    <location>
        <begin position="11"/>
        <end position="22"/>
    </location>
</feature>
<dbReference type="InterPro" id="IPR001345">
    <property type="entry name" value="PG/BPGM_mutase_AS"/>
</dbReference>
<evidence type="ECO:0000256" key="8">
    <source>
        <dbReference type="SAM" id="MobiDB-lite"/>
    </source>
</evidence>
<dbReference type="STRING" id="105231.A0A1Y1IVB2"/>
<feature type="binding site" evidence="6">
    <location>
        <position position="376"/>
    </location>
    <ligand>
        <name>substrate</name>
    </ligand>
</feature>
<protein>
    <recommendedName>
        <fullName evidence="2">phosphoglycerate mutase (2,3-diphosphoglycerate-dependent)</fullName>
        <ecNumber evidence="2">5.4.2.11</ecNumber>
    </recommendedName>
</protein>
<comment type="similarity">
    <text evidence="1">Belongs to the phosphoglycerate mutase family. BPG-dependent PGAM subfamily.</text>
</comment>
<evidence type="ECO:0000313" key="10">
    <source>
        <dbReference type="Proteomes" id="UP000054558"/>
    </source>
</evidence>
<feature type="compositionally biased region" description="Polar residues" evidence="8">
    <location>
        <begin position="76"/>
        <end position="102"/>
    </location>
</feature>
<feature type="region of interest" description="Disordered" evidence="8">
    <location>
        <begin position="1"/>
        <end position="22"/>
    </location>
</feature>
<accession>A0A1Y1IVB2</accession>
<feature type="binding site" evidence="6">
    <location>
        <begin position="339"/>
        <end position="340"/>
    </location>
    <ligand>
        <name>substrate</name>
    </ligand>
</feature>
<feature type="active site" description="Proton donor/acceptor" evidence="5">
    <location>
        <position position="441"/>
    </location>
</feature>
<sequence length="590" mass="64019">MGPRGRTVGWIREEHSENGRANEEELWTWQAATQTLHLNGTAMHGRLKSWNSWAEESREESVVSSEGSGGAVVTQGLVSRSVTSGNESSVYASDSSQNGALRSSQNGASGSSNGVSKLAGNENGYAGSVQAENGRAGREALGGGQSTSDSEGAVAGAHSENEAGSKKKLKKDGKKAKKAAKAALENVKKKGKKKKGKGVALEESVMEVAQTSEAEAADKPPSSFVHVNGVRMYPGPGYVDRMESKFSDVLTSLSEAVKLDKQTDRAAAVAEQPSQNGAAKTEPPAENLEERLRDLRRKAIEHKARHDGEKGTLVVPTKQPILVLMRHGQSMWNELKLFTGDVDIPLTEKGVMEALSGGRTIKDVDFDIVFTSRLLRAKQTAMLALTQNSSHVVPVLVRGGYYGNGRIGDGNRLRLREAAMYALDKAACKMVPVFAHPALNERCYGDLQGLNKEEAAKEFGKELVQQWRRSNDTSPPGGESLVDTARRARKYYVEVIEPRLREGKNVLVVTHGNVMRGLIAHLANLEEEEMLTLEISTAFPYAYAFSRESDAYAQCCLMKPMEDFITGEPLEDKPMGLASVLKKKNFDSLI</sequence>
<evidence type="ECO:0000256" key="3">
    <source>
        <dbReference type="ARBA" id="ARBA00023152"/>
    </source>
</evidence>
<feature type="region of interest" description="Disordered" evidence="8">
    <location>
        <begin position="56"/>
        <end position="201"/>
    </location>
</feature>
<feature type="binding site" evidence="6">
    <location>
        <begin position="326"/>
        <end position="333"/>
    </location>
    <ligand>
        <name>substrate</name>
    </ligand>
</feature>
<dbReference type="AlphaFoldDB" id="A0A1Y1IVB2"/>
<dbReference type="Proteomes" id="UP000054558">
    <property type="component" value="Unassembled WGS sequence"/>
</dbReference>
<dbReference type="CDD" id="cd07067">
    <property type="entry name" value="HP_PGM_like"/>
    <property type="match status" value="1"/>
</dbReference>
<dbReference type="OrthoDB" id="354304at2759"/>
<keyword evidence="4" id="KW-0413">Isomerase</keyword>
<dbReference type="InterPro" id="IPR029033">
    <property type="entry name" value="His_PPase_superfam"/>
</dbReference>
<dbReference type="PROSITE" id="PS00175">
    <property type="entry name" value="PG_MUTASE"/>
    <property type="match status" value="1"/>
</dbReference>
<dbReference type="PANTHER" id="PTHR11931">
    <property type="entry name" value="PHOSPHOGLYCERATE MUTASE"/>
    <property type="match status" value="1"/>
</dbReference>
<proteinExistence type="inferred from homology"/>
<evidence type="ECO:0000313" key="9">
    <source>
        <dbReference type="EMBL" id="GAQ92796.1"/>
    </source>
</evidence>
<dbReference type="InterPro" id="IPR013078">
    <property type="entry name" value="His_Pase_superF_clade-1"/>
</dbReference>
<evidence type="ECO:0000256" key="2">
    <source>
        <dbReference type="ARBA" id="ARBA00012028"/>
    </source>
</evidence>
<dbReference type="InterPro" id="IPR005952">
    <property type="entry name" value="Phosphogly_mut1"/>
</dbReference>
<evidence type="ECO:0000256" key="1">
    <source>
        <dbReference type="ARBA" id="ARBA00006717"/>
    </source>
</evidence>
<feature type="compositionally biased region" description="Basic residues" evidence="8">
    <location>
        <begin position="166"/>
        <end position="180"/>
    </location>
</feature>